<feature type="compositionally biased region" description="Basic and acidic residues" evidence="3">
    <location>
        <begin position="635"/>
        <end position="653"/>
    </location>
</feature>
<feature type="compositionally biased region" description="Acidic residues" evidence="3">
    <location>
        <begin position="771"/>
        <end position="782"/>
    </location>
</feature>
<feature type="compositionally biased region" description="Basic and acidic residues" evidence="3">
    <location>
        <begin position="232"/>
        <end position="241"/>
    </location>
</feature>
<evidence type="ECO:0000256" key="3">
    <source>
        <dbReference type="SAM" id="MobiDB-lite"/>
    </source>
</evidence>
<accession>A0A9W7DGA9</accession>
<evidence type="ECO:0000259" key="4">
    <source>
        <dbReference type="Pfam" id="PF04802"/>
    </source>
</evidence>
<reference evidence="5" key="1">
    <citation type="submission" date="2023-04" db="EMBL/GenBank/DDBJ databases">
        <title>Ambrosiozyma monospora NBRC 1965.</title>
        <authorList>
            <person name="Ichikawa N."/>
            <person name="Sato H."/>
            <person name="Tonouchi N."/>
        </authorList>
    </citation>
    <scope>NUCLEOTIDE SEQUENCE</scope>
    <source>
        <strain evidence="5">NBRC 1965</strain>
    </source>
</reference>
<evidence type="ECO:0000256" key="2">
    <source>
        <dbReference type="ARBA" id="ARBA00023242"/>
    </source>
</evidence>
<dbReference type="PANTHER" id="PTHR23318">
    <property type="entry name" value="ATP SYNTHASE GAMMA-RELATED"/>
    <property type="match status" value="1"/>
</dbReference>
<keyword evidence="2" id="KW-0539">Nucleus</keyword>
<dbReference type="PANTHER" id="PTHR23318:SF0">
    <property type="entry name" value="SERINE_THREONINE-PROTEIN PHOSPHATASE 4 REGULATORY SUBUNIT 3"/>
    <property type="match status" value="1"/>
</dbReference>
<feature type="region of interest" description="Disordered" evidence="3">
    <location>
        <begin position="824"/>
        <end position="854"/>
    </location>
</feature>
<evidence type="ECO:0000256" key="1">
    <source>
        <dbReference type="ARBA" id="ARBA00004123"/>
    </source>
</evidence>
<dbReference type="OrthoDB" id="27483at2759"/>
<feature type="region of interest" description="Disordered" evidence="3">
    <location>
        <begin position="869"/>
        <end position="900"/>
    </location>
</feature>
<gene>
    <name evidence="5" type="ORF">Amon01_000344400</name>
</gene>
<comment type="subcellular location">
    <subcellularLocation>
        <location evidence="1">Nucleus</location>
    </subcellularLocation>
</comment>
<feature type="region of interest" description="Disordered" evidence="3">
    <location>
        <begin position="220"/>
        <end position="241"/>
    </location>
</feature>
<dbReference type="GO" id="GO:0005654">
    <property type="term" value="C:nucleoplasm"/>
    <property type="evidence" value="ECO:0007669"/>
    <property type="project" value="TreeGrafter"/>
</dbReference>
<dbReference type="Pfam" id="PF04802">
    <property type="entry name" value="PP4R3"/>
    <property type="match status" value="1"/>
</dbReference>
<feature type="compositionally biased region" description="Basic residues" evidence="3">
    <location>
        <begin position="831"/>
        <end position="840"/>
    </location>
</feature>
<comment type="caution">
    <text evidence="5">The sequence shown here is derived from an EMBL/GenBank/DDBJ whole genome shotgun (WGS) entry which is preliminary data.</text>
</comment>
<evidence type="ECO:0000313" key="6">
    <source>
        <dbReference type="Proteomes" id="UP001165063"/>
    </source>
</evidence>
<dbReference type="InterPro" id="IPR051137">
    <property type="entry name" value="PP4R3-like"/>
</dbReference>
<dbReference type="Proteomes" id="UP001165063">
    <property type="component" value="Unassembled WGS sequence"/>
</dbReference>
<dbReference type="EMBL" id="BSXU01001442">
    <property type="protein sequence ID" value="GMG27482.1"/>
    <property type="molecule type" value="Genomic_DNA"/>
</dbReference>
<dbReference type="AlphaFoldDB" id="A0A9W7DGA9"/>
<feature type="compositionally biased region" description="Low complexity" evidence="3">
    <location>
        <begin position="686"/>
        <end position="711"/>
    </location>
</feature>
<dbReference type="GO" id="GO:0072542">
    <property type="term" value="F:protein phosphatase activator activity"/>
    <property type="evidence" value="ECO:0007669"/>
    <property type="project" value="TreeGrafter"/>
</dbReference>
<feature type="region of interest" description="Disordered" evidence="3">
    <location>
        <begin position="632"/>
        <end position="782"/>
    </location>
</feature>
<feature type="compositionally biased region" description="Basic and acidic residues" evidence="3">
    <location>
        <begin position="723"/>
        <end position="736"/>
    </location>
</feature>
<feature type="compositionally biased region" description="Acidic residues" evidence="3">
    <location>
        <begin position="671"/>
        <end position="685"/>
    </location>
</feature>
<feature type="compositionally biased region" description="Low complexity" evidence="3">
    <location>
        <begin position="748"/>
        <end position="762"/>
    </location>
</feature>
<protein>
    <submittedName>
        <fullName evidence="5">Unnamed protein product</fullName>
    </submittedName>
</protein>
<dbReference type="GO" id="GO:0030289">
    <property type="term" value="C:protein phosphatase 4 complex"/>
    <property type="evidence" value="ECO:0007669"/>
    <property type="project" value="TreeGrafter"/>
</dbReference>
<name>A0A9W7DGA9_AMBMO</name>
<feature type="domain" description="Serine/threonine-protein phosphatase 4 regulatory subunit 3-like central" evidence="4">
    <location>
        <begin position="35"/>
        <end position="560"/>
    </location>
</feature>
<sequence>MANGQEDGNGLGEITEIIAGPVPEPIVPTNDNLIELSDLLTQGSKSNKFRDLLLDYIENKGYLQLLLELFGVNEQGHNLTNLYQLCDIVKTLVFYNEPIILDSFVCDEASFVGVVGILEYDPEYPDFKSNNREFLTKKTNFKEVVPIADDEIKLILKKTFRLYFLKDVVLARLLDDVTFNCIQTMIHVNEDKVLKFLQNDEQFLTLVFGLYDDVPEIGDDTSSQSDVDSDTSDTHSKQQDSKLIKQREAIKLIHQFVLIAKKFQPMPRSDFYKSLLDRGLFQMIKFAFKDSEIESRVLATELIVCIIEHDVLLFNKPTHDSSNKEIELDTMLIVILTDVLINERNIGLKTQAFEALKVLLDPANIAGSGPEGSCSLDGSSNTSSSEICDELAYNFLSGFYESSADKLFEPFSKIDLLIKTHKKSKIIDKNTTISYSNLCELVSFISKEHDKLLSRSFILENKLLIGVAKLVSDKFSYQLRLSALRCLKSIILLDDEFFTRYIIQNDILRNFMLLLKETNNGNNLINSTCLSLLSYISLNDNFVNFKLLRDYLVVNYGALLSDNFLGIELINSKKKQDEEEQREREREAISLAVGSATTPFSLTAIPAVNSVRSVGRLTGYLASSLGSSIGGVGKNSDDKDISNNSDGIHDHSNHKSLKRRKLVSSNGTIVEEVEVIDYDEEDSNNSDDNNSNDNSSDFDSSSNAHSNSDMSIDLDLDSADASTKIKHDSHDDRKLDNNNQNDTDDSADNSTNNDISTDNSTSMRTGLSFSNEEDDDENDDNEGFTRENILVESPVPSTVSHHNDNRNVNTPVSKAKLVHRNNKNNLNNSGRHGKHSKAHKHYDDQGTETDSGKGKLAFDTGNYNGYEFESSSPISEKRIRHHGLEDVEDGILSPGKRKKI</sequence>
<dbReference type="GO" id="GO:0006974">
    <property type="term" value="P:DNA damage response"/>
    <property type="evidence" value="ECO:0007669"/>
    <property type="project" value="TreeGrafter"/>
</dbReference>
<keyword evidence="6" id="KW-1185">Reference proteome</keyword>
<evidence type="ECO:0000313" key="5">
    <source>
        <dbReference type="EMBL" id="GMG27482.1"/>
    </source>
</evidence>
<organism evidence="5 6">
    <name type="scientific">Ambrosiozyma monospora</name>
    <name type="common">Yeast</name>
    <name type="synonym">Endomycopsis monosporus</name>
    <dbReference type="NCBI Taxonomy" id="43982"/>
    <lineage>
        <taxon>Eukaryota</taxon>
        <taxon>Fungi</taxon>
        <taxon>Dikarya</taxon>
        <taxon>Ascomycota</taxon>
        <taxon>Saccharomycotina</taxon>
        <taxon>Pichiomycetes</taxon>
        <taxon>Pichiales</taxon>
        <taxon>Pichiaceae</taxon>
        <taxon>Ambrosiozyma</taxon>
    </lineage>
</organism>
<proteinExistence type="predicted"/>
<dbReference type="InterPro" id="IPR006887">
    <property type="entry name" value="P4R3-like_central_dom"/>
</dbReference>